<gene>
    <name evidence="1" type="ORF">RFN29_26705</name>
</gene>
<protein>
    <submittedName>
        <fullName evidence="1">Uncharacterized protein</fullName>
    </submittedName>
</protein>
<dbReference type="RefSeq" id="WP_320228942.1">
    <property type="nucleotide sequence ID" value="NZ_JAVIJB010000008.1"/>
</dbReference>
<dbReference type="Proteomes" id="UP001271249">
    <property type="component" value="Unassembled WGS sequence"/>
</dbReference>
<proteinExistence type="predicted"/>
<keyword evidence="2" id="KW-1185">Reference proteome</keyword>
<evidence type="ECO:0000313" key="1">
    <source>
        <dbReference type="EMBL" id="MDX8495154.1"/>
    </source>
</evidence>
<dbReference type="EMBL" id="JAVIJC010000034">
    <property type="protein sequence ID" value="MDX8495154.1"/>
    <property type="molecule type" value="Genomic_DNA"/>
</dbReference>
<accession>A0ABU4Z7A1</accession>
<reference evidence="1 2" key="1">
    <citation type="submission" date="2023-08" db="EMBL/GenBank/DDBJ databases">
        <title>Implementing the SeqCode for naming new Mesorhizobium species isolated from Vachellia karroo root nodules.</title>
        <authorList>
            <person name="Van Lill M."/>
        </authorList>
    </citation>
    <scope>NUCLEOTIDE SEQUENCE [LARGE SCALE GENOMIC DNA]</scope>
    <source>
        <strain evidence="1 2">VK22B</strain>
    </source>
</reference>
<evidence type="ECO:0000313" key="2">
    <source>
        <dbReference type="Proteomes" id="UP001271249"/>
    </source>
</evidence>
<organism evidence="1 2">
    <name type="scientific">Mesorhizobium captivum</name>
    <dbReference type="NCBI Taxonomy" id="3072319"/>
    <lineage>
        <taxon>Bacteria</taxon>
        <taxon>Pseudomonadati</taxon>
        <taxon>Pseudomonadota</taxon>
        <taxon>Alphaproteobacteria</taxon>
        <taxon>Hyphomicrobiales</taxon>
        <taxon>Phyllobacteriaceae</taxon>
        <taxon>Mesorhizobium</taxon>
    </lineage>
</organism>
<comment type="caution">
    <text evidence="1">The sequence shown here is derived from an EMBL/GenBank/DDBJ whole genome shotgun (WGS) entry which is preliminary data.</text>
</comment>
<name>A0ABU4Z7A1_9HYPH</name>
<sequence>MDAHNVGQAARITCGHCNIRRYYKPAELREIAGNVTIDEVRKRVRCEKCGRNEYMRAELFNPVAAEAMSIRYRRLAEIKFVRRIIWRDE</sequence>